<accession>A0A813KID0</accession>
<evidence type="ECO:0000313" key="2">
    <source>
        <dbReference type="EMBL" id="CAE8701663.1"/>
    </source>
</evidence>
<comment type="caution">
    <text evidence="2">The sequence shown here is derived from an EMBL/GenBank/DDBJ whole genome shotgun (WGS) entry which is preliminary data.</text>
</comment>
<dbReference type="Proteomes" id="UP000626109">
    <property type="component" value="Unassembled WGS sequence"/>
</dbReference>
<proteinExistence type="predicted"/>
<dbReference type="AlphaFoldDB" id="A0A813KID0"/>
<dbReference type="EMBL" id="CAJNNW010029839">
    <property type="protein sequence ID" value="CAE8701663.1"/>
    <property type="molecule type" value="Genomic_DNA"/>
</dbReference>
<feature type="region of interest" description="Disordered" evidence="1">
    <location>
        <begin position="20"/>
        <end position="79"/>
    </location>
</feature>
<organism evidence="2 3">
    <name type="scientific">Polarella glacialis</name>
    <name type="common">Dinoflagellate</name>
    <dbReference type="NCBI Taxonomy" id="89957"/>
    <lineage>
        <taxon>Eukaryota</taxon>
        <taxon>Sar</taxon>
        <taxon>Alveolata</taxon>
        <taxon>Dinophyceae</taxon>
        <taxon>Suessiales</taxon>
        <taxon>Suessiaceae</taxon>
        <taxon>Polarella</taxon>
    </lineage>
</organism>
<feature type="compositionally biased region" description="Polar residues" evidence="1">
    <location>
        <begin position="56"/>
        <end position="71"/>
    </location>
</feature>
<protein>
    <submittedName>
        <fullName evidence="2">Uncharacterized protein</fullName>
    </submittedName>
</protein>
<gene>
    <name evidence="2" type="ORF">PGLA2088_LOCUS32096</name>
</gene>
<name>A0A813KID0_POLGL</name>
<evidence type="ECO:0000256" key="1">
    <source>
        <dbReference type="SAM" id="MobiDB-lite"/>
    </source>
</evidence>
<reference evidence="2" key="1">
    <citation type="submission" date="2021-02" db="EMBL/GenBank/DDBJ databases">
        <authorList>
            <person name="Dougan E. K."/>
            <person name="Rhodes N."/>
            <person name="Thang M."/>
            <person name="Chan C."/>
        </authorList>
    </citation>
    <scope>NUCLEOTIDE SEQUENCE</scope>
</reference>
<evidence type="ECO:0000313" key="3">
    <source>
        <dbReference type="Proteomes" id="UP000626109"/>
    </source>
</evidence>
<sequence>MYDLQSTPLVVYRPTELAATDGGTESVPDAVTQSSGESRTARRRKLRQAHVERLRSTNLVSRGASDDSSGSLRREPFSEGTVSTMQCDVSVLQVSFWTLPNSGVPKFNPEVRPVWGEHAVALTCAQRKQLQQTVLISKANPASEAEREALAKECAILFFQLHFLDDSDIWKERADLILSPCYAGLYGRCGRYDLQQVLQGGARYK</sequence>